<dbReference type="PATRIC" id="fig|1813736.3.peg.2655"/>
<dbReference type="GO" id="GO:0042840">
    <property type="term" value="P:D-glucuronate catabolic process"/>
    <property type="evidence" value="ECO:0007669"/>
    <property type="project" value="TreeGrafter"/>
</dbReference>
<organism evidence="11 12">
    <name type="scientific">Luteitalea pratensis</name>
    <dbReference type="NCBI Taxonomy" id="1855912"/>
    <lineage>
        <taxon>Bacteria</taxon>
        <taxon>Pseudomonadati</taxon>
        <taxon>Acidobacteriota</taxon>
        <taxon>Vicinamibacteria</taxon>
        <taxon>Vicinamibacterales</taxon>
        <taxon>Vicinamibacteraceae</taxon>
        <taxon>Luteitalea</taxon>
    </lineage>
</organism>
<comment type="cofactor">
    <cofactor evidence="2">
        <name>Mn(2+)</name>
        <dbReference type="ChEBI" id="CHEBI:29035"/>
    </cofactor>
</comment>
<reference evidence="12" key="2">
    <citation type="submission" date="2016-04" db="EMBL/GenBank/DDBJ databases">
        <title>First Complete Genome Sequence of a Subdivision 6 Acidobacterium.</title>
        <authorList>
            <person name="Huang S."/>
            <person name="Vieira S."/>
            <person name="Bunk B."/>
            <person name="Riedel T."/>
            <person name="Sproeer C."/>
            <person name="Overmann J."/>
        </authorList>
    </citation>
    <scope>NUCLEOTIDE SEQUENCE [LARGE SCALE GENOMIC DNA]</scope>
    <source>
        <strain evidence="12">DSM 100886 HEG_-6_39</strain>
    </source>
</reference>
<dbReference type="Gene3D" id="3.20.20.150">
    <property type="entry name" value="Divalent-metal-dependent TIM barrel enzymes"/>
    <property type="match status" value="1"/>
</dbReference>
<evidence type="ECO:0000256" key="1">
    <source>
        <dbReference type="ARBA" id="ARBA00001794"/>
    </source>
</evidence>
<dbReference type="AlphaFoldDB" id="A0A143PMK0"/>
<comment type="function">
    <text evidence="4">Catalyzes the dehydration of D-mannonate.</text>
</comment>
<comment type="similarity">
    <text evidence="6">Belongs to the mannonate dehydratase family.</text>
</comment>
<gene>
    <name evidence="11" type="primary">uxuA_2</name>
    <name evidence="11" type="ORF">LuPra_02523</name>
</gene>
<keyword evidence="8" id="KW-0408">Iron</keyword>
<evidence type="ECO:0000313" key="11">
    <source>
        <dbReference type="EMBL" id="AMY09308.1"/>
    </source>
</evidence>
<dbReference type="SUPFAM" id="SSF51658">
    <property type="entry name" value="Xylose isomerase-like"/>
    <property type="match status" value="1"/>
</dbReference>
<evidence type="ECO:0000256" key="3">
    <source>
        <dbReference type="ARBA" id="ARBA00001954"/>
    </source>
</evidence>
<dbReference type="GO" id="GO:0030145">
    <property type="term" value="F:manganese ion binding"/>
    <property type="evidence" value="ECO:0007669"/>
    <property type="project" value="TreeGrafter"/>
</dbReference>
<dbReference type="EC" id="4.2.1.8" evidence="7"/>
<dbReference type="UniPathway" id="UPA00246"/>
<comment type="catalytic activity">
    <reaction evidence="1">
        <text>D-mannonate = 2-dehydro-3-deoxy-D-gluconate + H2O</text>
        <dbReference type="Rhea" id="RHEA:20097"/>
        <dbReference type="ChEBI" id="CHEBI:15377"/>
        <dbReference type="ChEBI" id="CHEBI:17767"/>
        <dbReference type="ChEBI" id="CHEBI:57990"/>
        <dbReference type="EC" id="4.2.1.8"/>
    </reaction>
</comment>
<dbReference type="GO" id="GO:0008198">
    <property type="term" value="F:ferrous iron binding"/>
    <property type="evidence" value="ECO:0007669"/>
    <property type="project" value="TreeGrafter"/>
</dbReference>
<reference evidence="11 12" key="1">
    <citation type="journal article" date="2016" name="Genome Announc.">
        <title>First Complete Genome Sequence of a Subdivision 6 Acidobacterium Strain.</title>
        <authorList>
            <person name="Huang S."/>
            <person name="Vieira S."/>
            <person name="Bunk B."/>
            <person name="Riedel T."/>
            <person name="Sproer C."/>
            <person name="Overmann J."/>
        </authorList>
    </citation>
    <scope>NUCLEOTIDE SEQUENCE [LARGE SCALE GENOMIC DNA]</scope>
    <source>
        <strain evidence="12">DSM 100886 HEG_-6_39</strain>
    </source>
</reference>
<dbReference type="OrthoDB" id="9780250at2"/>
<keyword evidence="12" id="KW-1185">Reference proteome</keyword>
<dbReference type="Pfam" id="PF03786">
    <property type="entry name" value="UxuA"/>
    <property type="match status" value="2"/>
</dbReference>
<evidence type="ECO:0000313" key="12">
    <source>
        <dbReference type="Proteomes" id="UP000076079"/>
    </source>
</evidence>
<keyword evidence="9" id="KW-0464">Manganese</keyword>
<dbReference type="Proteomes" id="UP000076079">
    <property type="component" value="Chromosome"/>
</dbReference>
<evidence type="ECO:0000256" key="7">
    <source>
        <dbReference type="ARBA" id="ARBA00012927"/>
    </source>
</evidence>
<dbReference type="InterPro" id="IPR036237">
    <property type="entry name" value="Xyl_isomerase-like_sf"/>
</dbReference>
<dbReference type="KEGG" id="abac:LuPra_02523"/>
<evidence type="ECO:0000256" key="10">
    <source>
        <dbReference type="ARBA" id="ARBA00023239"/>
    </source>
</evidence>
<evidence type="ECO:0000256" key="8">
    <source>
        <dbReference type="ARBA" id="ARBA00023004"/>
    </source>
</evidence>
<protein>
    <recommendedName>
        <fullName evidence="7">mannonate dehydratase</fullName>
        <ecNumber evidence="7">4.2.1.8</ecNumber>
    </recommendedName>
</protein>
<dbReference type="PANTHER" id="PTHR30387:SF2">
    <property type="entry name" value="MANNONATE DEHYDRATASE"/>
    <property type="match status" value="1"/>
</dbReference>
<proteinExistence type="inferred from homology"/>
<comment type="cofactor">
    <cofactor evidence="3">
        <name>Fe(2+)</name>
        <dbReference type="ChEBI" id="CHEBI:29033"/>
    </cofactor>
</comment>
<evidence type="ECO:0000256" key="2">
    <source>
        <dbReference type="ARBA" id="ARBA00001936"/>
    </source>
</evidence>
<comment type="pathway">
    <text evidence="5">Carbohydrate metabolism; pentose and glucuronate interconversion.</text>
</comment>
<evidence type="ECO:0000256" key="5">
    <source>
        <dbReference type="ARBA" id="ARBA00004892"/>
    </source>
</evidence>
<dbReference type="EMBL" id="CP015136">
    <property type="protein sequence ID" value="AMY09308.1"/>
    <property type="molecule type" value="Genomic_DNA"/>
</dbReference>
<keyword evidence="10 11" id="KW-0456">Lyase</keyword>
<evidence type="ECO:0000256" key="6">
    <source>
        <dbReference type="ARBA" id="ARBA00007389"/>
    </source>
</evidence>
<accession>A0A143PMK0</accession>
<dbReference type="STRING" id="1855912.LuPra_02523"/>
<sequence length="373" mass="40790">MNRRDFVRLTATAAGTTALTEATVCAQIATSSRPAGPPSVGKALMKAGTQHGHTDAILRACAGFGVNNICSSLPSPKLDNAWTVDSLSRLKERVESFGISLDMVPLPLSSYEISRSESPAVLLGGPDRDRQIDDICQMIRNAARAGIMQAKYNLTFIGIPRTTPARGRGPSTYSTFVYAEGTQDPPLTIAGSVNADLYWERITYFLERVVPVAEQYKVRIGCHPQDPGMPRGKGWRGVETVLGSVDGLKRFVSIKESPYHGLNFCQGTVSEMLEKPGEEIFDVIRYFGTRKKIFSVHFRNIAGGFLNFRETFIDDGDVNMLEAMRVYKEVGYDGMMMPDHVPHVEGDTGQVQGFAFAFGYIKALIAAVNAEGC</sequence>
<evidence type="ECO:0000256" key="4">
    <source>
        <dbReference type="ARBA" id="ARBA00002713"/>
    </source>
</evidence>
<evidence type="ECO:0000256" key="9">
    <source>
        <dbReference type="ARBA" id="ARBA00023211"/>
    </source>
</evidence>
<dbReference type="InterPro" id="IPR004628">
    <property type="entry name" value="Man_deHydtase"/>
</dbReference>
<dbReference type="GO" id="GO:0008927">
    <property type="term" value="F:mannonate dehydratase activity"/>
    <property type="evidence" value="ECO:0007669"/>
    <property type="project" value="UniProtKB-EC"/>
</dbReference>
<dbReference type="PANTHER" id="PTHR30387">
    <property type="entry name" value="MANNONATE DEHYDRATASE"/>
    <property type="match status" value="1"/>
</dbReference>
<name>A0A143PMK0_LUTPR</name>